<accession>A0A1P8SN40</accession>
<dbReference type="InterPro" id="IPR017853">
    <property type="entry name" value="GH"/>
</dbReference>
<reference evidence="3" key="1">
    <citation type="submission" date="2016-05" db="EMBL/GenBank/DDBJ databases">
        <authorList>
            <person name="Lavstsen T."/>
            <person name="Jespersen J.S."/>
        </authorList>
    </citation>
    <scope>NUCLEOTIDE SEQUENCE</scope>
    <source>
        <strain evidence="3">BTN7A</strain>
    </source>
</reference>
<dbReference type="Pfam" id="PF00704">
    <property type="entry name" value="Glyco_hydro_18"/>
    <property type="match status" value="1"/>
</dbReference>
<evidence type="ECO:0000259" key="2">
    <source>
        <dbReference type="PROSITE" id="PS51910"/>
    </source>
</evidence>
<proteinExistence type="predicted"/>
<dbReference type="PANTHER" id="PTHR46066:SF2">
    <property type="entry name" value="CHITINASE DOMAIN-CONTAINING PROTEIN 1"/>
    <property type="match status" value="1"/>
</dbReference>
<gene>
    <name evidence="3" type="primary">chi</name>
</gene>
<dbReference type="GO" id="GO:0005975">
    <property type="term" value="P:carbohydrate metabolic process"/>
    <property type="evidence" value="ECO:0007669"/>
    <property type="project" value="InterPro"/>
</dbReference>
<dbReference type="InterPro" id="IPR001223">
    <property type="entry name" value="Glyco_hydro18_cat"/>
</dbReference>
<dbReference type="PANTHER" id="PTHR46066">
    <property type="entry name" value="CHITINASE DOMAIN-CONTAINING PROTEIN 1 FAMILY MEMBER"/>
    <property type="match status" value="1"/>
</dbReference>
<organism evidence="3">
    <name type="scientific">Bacillus subtilis subsp. subtilis</name>
    <dbReference type="NCBI Taxonomy" id="135461"/>
    <lineage>
        <taxon>Bacteria</taxon>
        <taxon>Bacillati</taxon>
        <taxon>Bacillota</taxon>
        <taxon>Bacilli</taxon>
        <taxon>Bacillales</taxon>
        <taxon>Bacillaceae</taxon>
        <taxon>Bacillus</taxon>
    </lineage>
</organism>
<evidence type="ECO:0000313" key="3">
    <source>
        <dbReference type="EMBL" id="APY23672.1"/>
    </source>
</evidence>
<name>A0A1P8SN40_BACIU</name>
<keyword evidence="1" id="KW-0378">Hydrolase</keyword>
<dbReference type="InterPro" id="IPR029070">
    <property type="entry name" value="Chitinase_insertion_sf"/>
</dbReference>
<dbReference type="SMART" id="SM00636">
    <property type="entry name" value="Glyco_18"/>
    <property type="match status" value="1"/>
</dbReference>
<dbReference type="EMBL" id="KX268692">
    <property type="protein sequence ID" value="APY23672.1"/>
    <property type="molecule type" value="Genomic_DNA"/>
</dbReference>
<dbReference type="Gene3D" id="3.10.50.10">
    <property type="match status" value="1"/>
</dbReference>
<feature type="domain" description="GH18" evidence="2">
    <location>
        <begin position="2"/>
        <end position="311"/>
    </location>
</feature>
<dbReference type="Gene3D" id="3.20.20.80">
    <property type="entry name" value="Glycosidases"/>
    <property type="match status" value="1"/>
</dbReference>
<dbReference type="PROSITE" id="PS51910">
    <property type="entry name" value="GH18_2"/>
    <property type="match status" value="1"/>
</dbReference>
<evidence type="ECO:0000256" key="1">
    <source>
        <dbReference type="ARBA" id="ARBA00023295"/>
    </source>
</evidence>
<dbReference type="GO" id="GO:0008061">
    <property type="term" value="F:chitin binding"/>
    <property type="evidence" value="ECO:0007669"/>
    <property type="project" value="InterPro"/>
</dbReference>
<protein>
    <submittedName>
        <fullName evidence="3">Chitinase</fullName>
    </submittedName>
</protein>
<dbReference type="InterPro" id="IPR011583">
    <property type="entry name" value="Chitinase_II/V-like_cat"/>
</dbReference>
<sequence>MFQMSYFYSGLGWDFIQHVDQTNGVLNVVSPDFFYIRKDGSLLLRSANPDVIKALHRRKLRVVPFLSNHWDQDLGRFALMNRVLLAKQISHAIEELDLDGVNIDIENLTEKDRNLFTDFVRLVRGSIPRHKEVSVAVAANPFGWTKGWHGSYDYEYLAKYADYLMVMAYDESRLAGPTASVGWVEKSIQYVLSQKISPQKLVLGLPFYGRCWMEGQSASQAIPLYLVDSLVKRHSGTIIFDTKSQSPKAIFTVNHDNKGPLPSGTYTLWFENEQSLRAKIKLAQKYNLKGLGSWSLGQEDVSVWNTVFKNI</sequence>
<keyword evidence="1" id="KW-0326">Glycosidase</keyword>
<dbReference type="AlphaFoldDB" id="A0A1P8SN40"/>
<dbReference type="SUPFAM" id="SSF51445">
    <property type="entry name" value="(Trans)glycosidases"/>
    <property type="match status" value="1"/>
</dbReference>